<evidence type="ECO:0000259" key="2">
    <source>
        <dbReference type="Pfam" id="PF13439"/>
    </source>
</evidence>
<dbReference type="PANTHER" id="PTHR12526:SF637">
    <property type="entry name" value="GLYCOSYLTRANSFERASE EPSF-RELATED"/>
    <property type="match status" value="1"/>
</dbReference>
<organism evidence="3 4">
    <name type="scientific">Candidatus Yanofskybacteria bacterium RIFCSPLOWO2_01_FULL_42_49</name>
    <dbReference type="NCBI Taxonomy" id="1802694"/>
    <lineage>
        <taxon>Bacteria</taxon>
        <taxon>Candidatus Yanofskyibacteriota</taxon>
    </lineage>
</organism>
<dbReference type="EMBL" id="MGKI01000014">
    <property type="protein sequence ID" value="OGN22166.1"/>
    <property type="molecule type" value="Genomic_DNA"/>
</dbReference>
<dbReference type="PANTHER" id="PTHR12526">
    <property type="entry name" value="GLYCOSYLTRANSFERASE"/>
    <property type="match status" value="1"/>
</dbReference>
<evidence type="ECO:0000259" key="1">
    <source>
        <dbReference type="Pfam" id="PF00534"/>
    </source>
</evidence>
<dbReference type="InterPro" id="IPR028098">
    <property type="entry name" value="Glyco_trans_4-like_N"/>
</dbReference>
<dbReference type="Pfam" id="PF13439">
    <property type="entry name" value="Glyco_transf_4"/>
    <property type="match status" value="1"/>
</dbReference>
<dbReference type="Proteomes" id="UP000178227">
    <property type="component" value="Unassembled WGS sequence"/>
</dbReference>
<dbReference type="Gene3D" id="3.40.50.2000">
    <property type="entry name" value="Glycogen Phosphorylase B"/>
    <property type="match status" value="2"/>
</dbReference>
<protein>
    <recommendedName>
        <fullName evidence="5">Glycosyltransferase subfamily 4-like N-terminal domain-containing protein</fullName>
    </recommendedName>
</protein>
<dbReference type="AlphaFoldDB" id="A0A1F8GBR5"/>
<feature type="domain" description="Glycosyltransferase subfamily 4-like N-terminal" evidence="2">
    <location>
        <begin position="13"/>
        <end position="209"/>
    </location>
</feature>
<dbReference type="SUPFAM" id="SSF53756">
    <property type="entry name" value="UDP-Glycosyltransferase/glycogen phosphorylase"/>
    <property type="match status" value="1"/>
</dbReference>
<evidence type="ECO:0008006" key="5">
    <source>
        <dbReference type="Google" id="ProtNLM"/>
    </source>
</evidence>
<feature type="domain" description="Glycosyl transferase family 1" evidence="1">
    <location>
        <begin position="217"/>
        <end position="373"/>
    </location>
</feature>
<dbReference type="GO" id="GO:0016757">
    <property type="term" value="F:glycosyltransferase activity"/>
    <property type="evidence" value="ECO:0007669"/>
    <property type="project" value="InterPro"/>
</dbReference>
<accession>A0A1F8GBR5</accession>
<dbReference type="InterPro" id="IPR001296">
    <property type="entry name" value="Glyco_trans_1"/>
</dbReference>
<sequence>MNIIQINTIDKKGGAAMVAYSLQQELGKRGHTISMFVGRKYSEESNIKLLNDMRSISGKVRRKLAYWLANDIDVFSSDHILKTPEFKNADIVHCHNLHSNYFNLGTLEKMSRLKPVVWTFHDMWPITAHCGHAFNGKINKNGFFTCPALNIPPAIAWHNEKYLENKKTKIYKNSNFHIVTPSKWLAEKVGQSILKNKPISIIYNGINTNAFSPLPKEQCRKELNLPLNKKIILSVIKKQDDQWKGWAFVVETAEQFKNNKDIVFINIGRITSNKNNLLGLPPISEEGVLKKYYSATDILLYPSIADNCPLVVLEAMACGLPIVSFNTGGIPELIEHKANGYIAKHKDTDDLKNGIEYLLNLSNQESEQMRQHSIKKIKNGFTTEKTTNEYIELYNHIL</sequence>
<dbReference type="STRING" id="1802694.A2918_03335"/>
<gene>
    <name evidence="3" type="ORF">A2918_03335</name>
</gene>
<reference evidence="3 4" key="1">
    <citation type="journal article" date="2016" name="Nat. Commun.">
        <title>Thousands of microbial genomes shed light on interconnected biogeochemical processes in an aquifer system.</title>
        <authorList>
            <person name="Anantharaman K."/>
            <person name="Brown C.T."/>
            <person name="Hug L.A."/>
            <person name="Sharon I."/>
            <person name="Castelle C.J."/>
            <person name="Probst A.J."/>
            <person name="Thomas B.C."/>
            <person name="Singh A."/>
            <person name="Wilkins M.J."/>
            <person name="Karaoz U."/>
            <person name="Brodie E.L."/>
            <person name="Williams K.H."/>
            <person name="Hubbard S.S."/>
            <person name="Banfield J.F."/>
        </authorList>
    </citation>
    <scope>NUCLEOTIDE SEQUENCE [LARGE SCALE GENOMIC DNA]</scope>
</reference>
<dbReference type="Pfam" id="PF00534">
    <property type="entry name" value="Glycos_transf_1"/>
    <property type="match status" value="1"/>
</dbReference>
<name>A0A1F8GBR5_9BACT</name>
<comment type="caution">
    <text evidence="3">The sequence shown here is derived from an EMBL/GenBank/DDBJ whole genome shotgun (WGS) entry which is preliminary data.</text>
</comment>
<evidence type="ECO:0000313" key="4">
    <source>
        <dbReference type="Proteomes" id="UP000178227"/>
    </source>
</evidence>
<evidence type="ECO:0000313" key="3">
    <source>
        <dbReference type="EMBL" id="OGN22166.1"/>
    </source>
</evidence>
<proteinExistence type="predicted"/>